<evidence type="ECO:0008006" key="3">
    <source>
        <dbReference type="Google" id="ProtNLM"/>
    </source>
</evidence>
<dbReference type="Proteomes" id="UP001524502">
    <property type="component" value="Unassembled WGS sequence"/>
</dbReference>
<accession>A0ABT1RQN7</accession>
<evidence type="ECO:0000313" key="1">
    <source>
        <dbReference type="EMBL" id="MCQ4637505.1"/>
    </source>
</evidence>
<dbReference type="PROSITE" id="PS51257">
    <property type="entry name" value="PROKAR_LIPOPROTEIN"/>
    <property type="match status" value="1"/>
</dbReference>
<dbReference type="EMBL" id="JANFXK010000013">
    <property type="protein sequence ID" value="MCQ4637505.1"/>
    <property type="molecule type" value="Genomic_DNA"/>
</dbReference>
<name>A0ABT1RQN7_9FIRM</name>
<protein>
    <recommendedName>
        <fullName evidence="3">DUF3139 domain-containing protein</fullName>
    </recommendedName>
</protein>
<dbReference type="RefSeq" id="WP_256132691.1">
    <property type="nucleotide sequence ID" value="NZ_JANFXK010000013.1"/>
</dbReference>
<evidence type="ECO:0000313" key="2">
    <source>
        <dbReference type="Proteomes" id="UP001524502"/>
    </source>
</evidence>
<gene>
    <name evidence="1" type="ORF">NE619_12280</name>
</gene>
<reference evidence="1 2" key="1">
    <citation type="submission" date="2022-06" db="EMBL/GenBank/DDBJ databases">
        <title>Isolation of gut microbiota from human fecal samples.</title>
        <authorList>
            <person name="Pamer E.G."/>
            <person name="Barat B."/>
            <person name="Waligurski E."/>
            <person name="Medina S."/>
            <person name="Paddock L."/>
            <person name="Mostad J."/>
        </authorList>
    </citation>
    <scope>NUCLEOTIDE SEQUENCE [LARGE SCALE GENOMIC DNA]</scope>
    <source>
        <strain evidence="1 2">SL.3.17</strain>
    </source>
</reference>
<proteinExistence type="predicted"/>
<keyword evidence="2" id="KW-1185">Reference proteome</keyword>
<sequence length="101" mass="11779">MKKASRNAVLLLLSLAVIIGCAVFVSGLLDQRVNRDRQQLLEESIRNYAVQCYALEGEYPKDLKYLEDNYTLDLNRDKYVYHYKFIGSNLVPEISVFEKER</sequence>
<comment type="caution">
    <text evidence="1">The sequence shown here is derived from an EMBL/GenBank/DDBJ whole genome shotgun (WGS) entry which is preliminary data.</text>
</comment>
<organism evidence="1 2">
    <name type="scientific">Anaerovorax odorimutans</name>
    <dbReference type="NCBI Taxonomy" id="109327"/>
    <lineage>
        <taxon>Bacteria</taxon>
        <taxon>Bacillati</taxon>
        <taxon>Bacillota</taxon>
        <taxon>Clostridia</taxon>
        <taxon>Peptostreptococcales</taxon>
        <taxon>Anaerovoracaceae</taxon>
        <taxon>Anaerovorax</taxon>
    </lineage>
</organism>